<comment type="caution">
    <text evidence="1">The sequence shown here is derived from an EMBL/GenBank/DDBJ whole genome shotgun (WGS) entry which is preliminary data.</text>
</comment>
<protein>
    <submittedName>
        <fullName evidence="1">Uncharacterized protein</fullName>
    </submittedName>
</protein>
<name>A0A392TVX8_9FABA</name>
<dbReference type="EMBL" id="LXQA010673437">
    <property type="protein sequence ID" value="MCI65321.1"/>
    <property type="molecule type" value="Genomic_DNA"/>
</dbReference>
<sequence>MCGSDDDCGLGLAVSLGDLEGGVLIRGGCNMGWASRLRRCFRGIT</sequence>
<reference evidence="1 2" key="1">
    <citation type="journal article" date="2018" name="Front. Plant Sci.">
        <title>Red Clover (Trifolium pratense) and Zigzag Clover (T. medium) - A Picture of Genomic Similarities and Differences.</title>
        <authorList>
            <person name="Dluhosova J."/>
            <person name="Istvanek J."/>
            <person name="Nedelnik J."/>
            <person name="Repkova J."/>
        </authorList>
    </citation>
    <scope>NUCLEOTIDE SEQUENCE [LARGE SCALE GENOMIC DNA]</scope>
    <source>
        <strain evidence="2">cv. 10/8</strain>
        <tissue evidence="1">Leaf</tissue>
    </source>
</reference>
<accession>A0A392TVX8</accession>
<keyword evidence="2" id="KW-1185">Reference proteome</keyword>
<proteinExistence type="predicted"/>
<dbReference type="AlphaFoldDB" id="A0A392TVX8"/>
<evidence type="ECO:0000313" key="2">
    <source>
        <dbReference type="Proteomes" id="UP000265520"/>
    </source>
</evidence>
<evidence type="ECO:0000313" key="1">
    <source>
        <dbReference type="EMBL" id="MCI65321.1"/>
    </source>
</evidence>
<dbReference type="Proteomes" id="UP000265520">
    <property type="component" value="Unassembled WGS sequence"/>
</dbReference>
<feature type="non-terminal residue" evidence="1">
    <location>
        <position position="45"/>
    </location>
</feature>
<organism evidence="1 2">
    <name type="scientific">Trifolium medium</name>
    <dbReference type="NCBI Taxonomy" id="97028"/>
    <lineage>
        <taxon>Eukaryota</taxon>
        <taxon>Viridiplantae</taxon>
        <taxon>Streptophyta</taxon>
        <taxon>Embryophyta</taxon>
        <taxon>Tracheophyta</taxon>
        <taxon>Spermatophyta</taxon>
        <taxon>Magnoliopsida</taxon>
        <taxon>eudicotyledons</taxon>
        <taxon>Gunneridae</taxon>
        <taxon>Pentapetalae</taxon>
        <taxon>rosids</taxon>
        <taxon>fabids</taxon>
        <taxon>Fabales</taxon>
        <taxon>Fabaceae</taxon>
        <taxon>Papilionoideae</taxon>
        <taxon>50 kb inversion clade</taxon>
        <taxon>NPAAA clade</taxon>
        <taxon>Hologalegina</taxon>
        <taxon>IRL clade</taxon>
        <taxon>Trifolieae</taxon>
        <taxon>Trifolium</taxon>
    </lineage>
</organism>